<name>A0ABD3QVW9_9STRA</name>
<organism evidence="2 3">
    <name type="scientific">Cyclotella cryptica</name>
    <dbReference type="NCBI Taxonomy" id="29204"/>
    <lineage>
        <taxon>Eukaryota</taxon>
        <taxon>Sar</taxon>
        <taxon>Stramenopiles</taxon>
        <taxon>Ochrophyta</taxon>
        <taxon>Bacillariophyta</taxon>
        <taxon>Coscinodiscophyceae</taxon>
        <taxon>Thalassiosirophycidae</taxon>
        <taxon>Stephanodiscales</taxon>
        <taxon>Stephanodiscaceae</taxon>
        <taxon>Cyclotella</taxon>
    </lineage>
</organism>
<dbReference type="Proteomes" id="UP001516023">
    <property type="component" value="Unassembled WGS sequence"/>
</dbReference>
<comment type="function">
    <text evidence="1">Membrane-associated protein that warps the membrane surface to access and bind aromatic isoprenes with high specificity, including ubiquinone (CoQ) isoprene intermediates and presents them directly to Coq7, therefore facilitating the Coq7-mediated hydroxylase step. Participates in the biosynthesis of coenzyme Q, also named ubiquinone, an essential lipid-soluble electron transporter for aerobic cellular respiration.</text>
</comment>
<protein>
    <recommendedName>
        <fullName evidence="1">Ubiquinone biosynthesis protein</fullName>
    </recommendedName>
</protein>
<comment type="caution">
    <text evidence="2">The sequence shown here is derived from an EMBL/GenBank/DDBJ whole genome shotgun (WGS) entry which is preliminary data.</text>
</comment>
<comment type="subcellular location">
    <subcellularLocation>
        <location evidence="1">Mitochondrion</location>
    </subcellularLocation>
</comment>
<sequence length="407" mass="44006">MASSLSRRRLGSYSRCLSTNILSSPKHQHLTTTSRCLRIQPRLPNASCHIATTSLPHFTNKGIEHTSPIHVTTNLPSSPTRNQSTLTKDHRPLILSHSLSHVHSEGWTDDAIACGTLDAGFPPSYIGRAQSSTSLFGSADLVAFFMERSNDELREELDRRKKIESTTDEDIDIATRLHRALQFRLSAVLPFVSSRRWHEGMAIGALPQNVHRTARQLEDMSQIVLDYALCKTENSPAVGSAQRAIVVAAYAAAELHLVSEGMSDAARGVSGSSISYTGERYNSTWAFLRERCDEASRLLANDNGGVLPSMIQSASGISFNPTHLAAASAVASSLVGAAFSLAAPAAAAVAGQALPRVMDTLSPLQQYAFKSGGENRSGTSPDDYRVEYLPPFDAAEVIFPEGDRKTT</sequence>
<evidence type="ECO:0000313" key="3">
    <source>
        <dbReference type="Proteomes" id="UP001516023"/>
    </source>
</evidence>
<dbReference type="GO" id="GO:0008289">
    <property type="term" value="F:lipid binding"/>
    <property type="evidence" value="ECO:0007669"/>
    <property type="project" value="UniProtKB-UniRule"/>
</dbReference>
<dbReference type="PANTHER" id="PTHR21427">
    <property type="entry name" value="UBIQUINONE BIOSYNTHESIS PROTEIN COQ9, MITOCHONDRIAL"/>
    <property type="match status" value="1"/>
</dbReference>
<dbReference type="GO" id="GO:0006744">
    <property type="term" value="P:ubiquinone biosynthetic process"/>
    <property type="evidence" value="ECO:0007669"/>
    <property type="project" value="UniProtKB-UniRule"/>
</dbReference>
<reference evidence="2 3" key="1">
    <citation type="journal article" date="2020" name="G3 (Bethesda)">
        <title>Improved Reference Genome for Cyclotella cryptica CCMP332, a Model for Cell Wall Morphogenesis, Salinity Adaptation, and Lipid Production in Diatoms (Bacillariophyta).</title>
        <authorList>
            <person name="Roberts W.R."/>
            <person name="Downey K.M."/>
            <person name="Ruck E.C."/>
            <person name="Traller J.C."/>
            <person name="Alverson A.J."/>
        </authorList>
    </citation>
    <scope>NUCLEOTIDE SEQUENCE [LARGE SCALE GENOMIC DNA]</scope>
    <source>
        <strain evidence="2 3">CCMP332</strain>
    </source>
</reference>
<comment type="similarity">
    <text evidence="1">Belongs to the COQ9 family.</text>
</comment>
<keyword evidence="1" id="KW-0446">Lipid-binding</keyword>
<keyword evidence="1" id="KW-0831">Ubiquinone biosynthesis</keyword>
<accession>A0ABD3QVW9</accession>
<dbReference type="EMBL" id="JABMIG020000008">
    <property type="protein sequence ID" value="KAL3804367.1"/>
    <property type="molecule type" value="Genomic_DNA"/>
</dbReference>
<dbReference type="GO" id="GO:0005739">
    <property type="term" value="C:mitochondrion"/>
    <property type="evidence" value="ECO:0007669"/>
    <property type="project" value="UniProtKB-SubCell"/>
</dbReference>
<dbReference type="PANTHER" id="PTHR21427:SF19">
    <property type="entry name" value="UBIQUINONE BIOSYNTHESIS PROTEIN COQ9, MITOCHONDRIAL"/>
    <property type="match status" value="1"/>
</dbReference>
<comment type="pathway">
    <text evidence="1">Cofactor biosynthesis; ubiquinone biosynthesis.</text>
</comment>
<keyword evidence="3" id="KW-1185">Reference proteome</keyword>
<dbReference type="AlphaFoldDB" id="A0ABD3QVW9"/>
<dbReference type="InterPro" id="IPR012762">
    <property type="entry name" value="Ubiq_biosynth_COQ9"/>
</dbReference>
<evidence type="ECO:0000256" key="1">
    <source>
        <dbReference type="RuleBase" id="RU366063"/>
    </source>
</evidence>
<proteinExistence type="inferred from homology"/>
<gene>
    <name evidence="2" type="ORF">HJC23_011295</name>
</gene>
<evidence type="ECO:0000313" key="2">
    <source>
        <dbReference type="EMBL" id="KAL3804367.1"/>
    </source>
</evidence>
<keyword evidence="1" id="KW-0496">Mitochondrion</keyword>